<protein>
    <recommendedName>
        <fullName evidence="1">Uroporphyrinogen decarboxylase (URO-D) domain-containing protein</fullName>
    </recommendedName>
</protein>
<dbReference type="EMBL" id="BARU01019519">
    <property type="protein sequence ID" value="GAH53690.1"/>
    <property type="molecule type" value="Genomic_DNA"/>
</dbReference>
<dbReference type="Pfam" id="PF01208">
    <property type="entry name" value="URO-D"/>
    <property type="match status" value="1"/>
</dbReference>
<organism evidence="2">
    <name type="scientific">marine sediment metagenome</name>
    <dbReference type="NCBI Taxonomy" id="412755"/>
    <lineage>
        <taxon>unclassified sequences</taxon>
        <taxon>metagenomes</taxon>
        <taxon>ecological metagenomes</taxon>
    </lineage>
</organism>
<dbReference type="SUPFAM" id="SSF51726">
    <property type="entry name" value="UROD/MetE-like"/>
    <property type="match status" value="1"/>
</dbReference>
<comment type="caution">
    <text evidence="2">The sequence shown here is derived from an EMBL/GenBank/DDBJ whole genome shotgun (WGS) entry which is preliminary data.</text>
</comment>
<dbReference type="AlphaFoldDB" id="X1H9E1"/>
<dbReference type="PANTHER" id="PTHR47099:SF1">
    <property type="entry name" value="METHYLCOBAMIDE:COM METHYLTRANSFERASE MTBA"/>
    <property type="match status" value="1"/>
</dbReference>
<dbReference type="InterPro" id="IPR038071">
    <property type="entry name" value="UROD/MetE-like_sf"/>
</dbReference>
<dbReference type="GO" id="GO:0006779">
    <property type="term" value="P:porphyrin-containing compound biosynthetic process"/>
    <property type="evidence" value="ECO:0007669"/>
    <property type="project" value="InterPro"/>
</dbReference>
<dbReference type="PANTHER" id="PTHR47099">
    <property type="entry name" value="METHYLCOBAMIDE:COM METHYLTRANSFERASE MTBA"/>
    <property type="match status" value="1"/>
</dbReference>
<evidence type="ECO:0000259" key="1">
    <source>
        <dbReference type="Pfam" id="PF01208"/>
    </source>
</evidence>
<reference evidence="2" key="1">
    <citation type="journal article" date="2014" name="Front. Microbiol.">
        <title>High frequency of phylogenetically diverse reductive dehalogenase-homologous genes in deep subseafloor sedimentary metagenomes.</title>
        <authorList>
            <person name="Kawai M."/>
            <person name="Futagami T."/>
            <person name="Toyoda A."/>
            <person name="Takaki Y."/>
            <person name="Nishi S."/>
            <person name="Hori S."/>
            <person name="Arai W."/>
            <person name="Tsubouchi T."/>
            <person name="Morono Y."/>
            <person name="Uchiyama I."/>
            <person name="Ito T."/>
            <person name="Fujiyama A."/>
            <person name="Inagaki F."/>
            <person name="Takami H."/>
        </authorList>
    </citation>
    <scope>NUCLEOTIDE SEQUENCE</scope>
    <source>
        <strain evidence="2">Expedition CK06-06</strain>
    </source>
</reference>
<gene>
    <name evidence="2" type="ORF">S03H2_32142</name>
</gene>
<proteinExistence type="predicted"/>
<name>X1H9E1_9ZZZZ</name>
<feature type="non-terminal residue" evidence="2">
    <location>
        <position position="283"/>
    </location>
</feature>
<feature type="domain" description="Uroporphyrinogen decarboxylase (URO-D)" evidence="1">
    <location>
        <begin position="92"/>
        <end position="279"/>
    </location>
</feature>
<dbReference type="Gene3D" id="3.20.20.210">
    <property type="match status" value="1"/>
</dbReference>
<dbReference type="InterPro" id="IPR052024">
    <property type="entry name" value="Methanogen_methyltrans"/>
</dbReference>
<accession>X1H9E1</accession>
<dbReference type="GO" id="GO:0004853">
    <property type="term" value="F:uroporphyrinogen decarboxylase activity"/>
    <property type="evidence" value="ECO:0007669"/>
    <property type="project" value="InterPro"/>
</dbReference>
<sequence>MPTSGRIFKRVEQVKTGLTYVWYLDGYFRTPEILHSYWDEYGKPSECINDEVNYSPKIWEEFVKSLSPYLYPMTRLMIAMNEALFEGMTVGRVVYNMRKNPQFIHEVMEEYTKTNLEYIKRYAEAGIDVVFYYDDLGYKGRSMFSLENFRTFMLPYYKKIYQECKKHGMFIIQHSCGYIDKLLPDMVAAGLDCIQALEPAAGVDLAHLKEILGDRVSFMGGMDSTRVLSFGTPKEVEEEVKRCIKAAAIGGGYFAGPSHNILNAPWENILAFRAAIEKYRKYP</sequence>
<dbReference type="InterPro" id="IPR000257">
    <property type="entry name" value="Uroporphyrinogen_deCOase"/>
</dbReference>
<evidence type="ECO:0000313" key="2">
    <source>
        <dbReference type="EMBL" id="GAH53690.1"/>
    </source>
</evidence>